<dbReference type="Proteomes" id="UP000799118">
    <property type="component" value="Unassembled WGS sequence"/>
</dbReference>
<dbReference type="EMBL" id="ML769569">
    <property type="protein sequence ID" value="KAE9393570.1"/>
    <property type="molecule type" value="Genomic_DNA"/>
</dbReference>
<dbReference type="GO" id="GO:0071011">
    <property type="term" value="C:precatalytic spliceosome"/>
    <property type="evidence" value="ECO:0007669"/>
    <property type="project" value="TreeGrafter"/>
</dbReference>
<keyword evidence="8" id="KW-1185">Reference proteome</keyword>
<evidence type="ECO:0000256" key="6">
    <source>
        <dbReference type="ARBA" id="ARBA00023242"/>
    </source>
</evidence>
<sequence length="161" mass="18811">MLFEEIETKDYKWAVKYTKPQFKIRCLDLPAARKILGSAIGLCPEEKLSKSYIELETDFNPANASTWIKYAQIESQLEDFARARAITKLGISHPTLSMPELLRKAYIDFEIEEDEQDTARSLYGWLISLRWHEKSYRLSLWRSHGIPDNDHQPFNIPYTAV</sequence>
<organism evidence="7 8">
    <name type="scientific">Gymnopus androsaceus JB14</name>
    <dbReference type="NCBI Taxonomy" id="1447944"/>
    <lineage>
        <taxon>Eukaryota</taxon>
        <taxon>Fungi</taxon>
        <taxon>Dikarya</taxon>
        <taxon>Basidiomycota</taxon>
        <taxon>Agaricomycotina</taxon>
        <taxon>Agaricomycetes</taxon>
        <taxon>Agaricomycetidae</taxon>
        <taxon>Agaricales</taxon>
        <taxon>Marasmiineae</taxon>
        <taxon>Omphalotaceae</taxon>
        <taxon>Gymnopus</taxon>
    </lineage>
</organism>
<evidence type="ECO:0000256" key="2">
    <source>
        <dbReference type="ARBA" id="ARBA00008644"/>
    </source>
</evidence>
<comment type="subcellular location">
    <subcellularLocation>
        <location evidence="1">Nucleus</location>
    </subcellularLocation>
</comment>
<dbReference type="GO" id="GO:0000974">
    <property type="term" value="C:Prp19 complex"/>
    <property type="evidence" value="ECO:0007669"/>
    <property type="project" value="TreeGrafter"/>
</dbReference>
<dbReference type="Gene3D" id="1.25.40.10">
    <property type="entry name" value="Tetratricopeptide repeat domain"/>
    <property type="match status" value="1"/>
</dbReference>
<evidence type="ECO:0000256" key="5">
    <source>
        <dbReference type="ARBA" id="ARBA00023187"/>
    </source>
</evidence>
<keyword evidence="6" id="KW-0539">Nucleus</keyword>
<dbReference type="InterPro" id="IPR011990">
    <property type="entry name" value="TPR-like_helical_dom_sf"/>
</dbReference>
<gene>
    <name evidence="7" type="ORF">BT96DRAFT_999346</name>
</gene>
<dbReference type="PANTHER" id="PTHR11246:SF3">
    <property type="entry name" value="CROOKED NECK-LIKE PROTEIN 1"/>
    <property type="match status" value="1"/>
</dbReference>
<evidence type="ECO:0000313" key="8">
    <source>
        <dbReference type="Proteomes" id="UP000799118"/>
    </source>
</evidence>
<evidence type="ECO:0000256" key="3">
    <source>
        <dbReference type="ARBA" id="ARBA00022664"/>
    </source>
</evidence>
<protein>
    <submittedName>
        <fullName evidence="7">Uncharacterized protein</fullName>
    </submittedName>
</protein>
<evidence type="ECO:0000313" key="7">
    <source>
        <dbReference type="EMBL" id="KAE9393570.1"/>
    </source>
</evidence>
<dbReference type="AlphaFoldDB" id="A0A6A4H767"/>
<proteinExistence type="inferred from homology"/>
<comment type="similarity">
    <text evidence="2">Belongs to the crooked-neck family.</text>
</comment>
<evidence type="ECO:0000256" key="4">
    <source>
        <dbReference type="ARBA" id="ARBA00022737"/>
    </source>
</evidence>
<reference evidence="7" key="1">
    <citation type="journal article" date="2019" name="Environ. Microbiol.">
        <title>Fungal ecological strategies reflected in gene transcription - a case study of two litter decomposers.</title>
        <authorList>
            <person name="Barbi F."/>
            <person name="Kohler A."/>
            <person name="Barry K."/>
            <person name="Baskaran P."/>
            <person name="Daum C."/>
            <person name="Fauchery L."/>
            <person name="Ihrmark K."/>
            <person name="Kuo A."/>
            <person name="LaButti K."/>
            <person name="Lipzen A."/>
            <person name="Morin E."/>
            <person name="Grigoriev I.V."/>
            <person name="Henrissat B."/>
            <person name="Lindahl B."/>
            <person name="Martin F."/>
        </authorList>
    </citation>
    <scope>NUCLEOTIDE SEQUENCE</scope>
    <source>
        <strain evidence="7">JB14</strain>
    </source>
</reference>
<dbReference type="OrthoDB" id="541719at2759"/>
<keyword evidence="4" id="KW-0677">Repeat</keyword>
<evidence type="ECO:0000256" key="1">
    <source>
        <dbReference type="ARBA" id="ARBA00004123"/>
    </source>
</evidence>
<dbReference type="InterPro" id="IPR045075">
    <property type="entry name" value="Syf1-like"/>
</dbReference>
<dbReference type="GO" id="GO:0071014">
    <property type="term" value="C:post-mRNA release spliceosomal complex"/>
    <property type="evidence" value="ECO:0007669"/>
    <property type="project" value="TreeGrafter"/>
</dbReference>
<keyword evidence="5" id="KW-0508">mRNA splicing</keyword>
<dbReference type="GO" id="GO:0071007">
    <property type="term" value="C:U2-type catalytic step 2 spliceosome"/>
    <property type="evidence" value="ECO:0007669"/>
    <property type="project" value="TreeGrafter"/>
</dbReference>
<accession>A0A6A4H767</accession>
<name>A0A6A4H767_9AGAR</name>
<dbReference type="GO" id="GO:0000245">
    <property type="term" value="P:spliceosomal complex assembly"/>
    <property type="evidence" value="ECO:0007669"/>
    <property type="project" value="TreeGrafter"/>
</dbReference>
<dbReference type="SUPFAM" id="SSF48452">
    <property type="entry name" value="TPR-like"/>
    <property type="match status" value="1"/>
</dbReference>
<dbReference type="PANTHER" id="PTHR11246">
    <property type="entry name" value="PRE-MRNA SPLICING FACTOR"/>
    <property type="match status" value="1"/>
</dbReference>
<keyword evidence="3" id="KW-0507">mRNA processing</keyword>